<organism evidence="1">
    <name type="scientific">Darwinula stevensoni</name>
    <dbReference type="NCBI Taxonomy" id="69355"/>
    <lineage>
        <taxon>Eukaryota</taxon>
        <taxon>Metazoa</taxon>
        <taxon>Ecdysozoa</taxon>
        <taxon>Arthropoda</taxon>
        <taxon>Crustacea</taxon>
        <taxon>Oligostraca</taxon>
        <taxon>Ostracoda</taxon>
        <taxon>Podocopa</taxon>
        <taxon>Podocopida</taxon>
        <taxon>Darwinulocopina</taxon>
        <taxon>Darwinuloidea</taxon>
        <taxon>Darwinulidae</taxon>
        <taxon>Darwinula</taxon>
    </lineage>
</organism>
<sequence length="312" mass="35102">MYLLCTENQTNMTGYAVGHIQSMEQYDGLAEFLTKELNISGYDKWKMKQVGVDDAISWLLCESNSMYCWNEEYAIGAEEGNIGERSCNGNGEYGTQKWNCSENGFELIQDCYGDLSGWIDHLFDSNISNPLEALENFTLAIEGEESLSGEEIQTILSYLEFLFNLFLDDLEDADDPVSMSSDYLSNLTKVVDLVLNDFSAWLEIPSENRSLTFSSLTETMTKSGLELADALVSRFGVEFSFRDGRRNLLIEVWGKRKSDCSDPLVFPSEKGKTYATLPRGFQEQVQGESYAVVGVLYRLENLNALLPGNRTS</sequence>
<protein>
    <submittedName>
        <fullName evidence="1">Uncharacterized protein</fullName>
    </submittedName>
</protein>
<evidence type="ECO:0000313" key="2">
    <source>
        <dbReference type="Proteomes" id="UP000677054"/>
    </source>
</evidence>
<accession>A0A7R9AFV3</accession>
<evidence type="ECO:0000313" key="1">
    <source>
        <dbReference type="EMBL" id="CAD7253315.1"/>
    </source>
</evidence>
<dbReference type="EMBL" id="CAJPEV010005643">
    <property type="protein sequence ID" value="CAG0903364.1"/>
    <property type="molecule type" value="Genomic_DNA"/>
</dbReference>
<name>A0A7R9AFV3_9CRUS</name>
<dbReference type="AlphaFoldDB" id="A0A7R9AFV3"/>
<proteinExistence type="predicted"/>
<dbReference type="EMBL" id="LR905160">
    <property type="protein sequence ID" value="CAD7253315.1"/>
    <property type="molecule type" value="Genomic_DNA"/>
</dbReference>
<dbReference type="Proteomes" id="UP000677054">
    <property type="component" value="Unassembled WGS sequence"/>
</dbReference>
<keyword evidence="2" id="KW-1185">Reference proteome</keyword>
<reference evidence="1" key="1">
    <citation type="submission" date="2020-11" db="EMBL/GenBank/DDBJ databases">
        <authorList>
            <person name="Tran Van P."/>
        </authorList>
    </citation>
    <scope>NUCLEOTIDE SEQUENCE</scope>
</reference>
<gene>
    <name evidence="1" type="ORF">DSTB1V02_LOCUS13065</name>
</gene>